<keyword evidence="1" id="KW-0812">Transmembrane</keyword>
<keyword evidence="1" id="KW-0472">Membrane</keyword>
<evidence type="ECO:0000256" key="1">
    <source>
        <dbReference type="SAM" id="Phobius"/>
    </source>
</evidence>
<feature type="transmembrane region" description="Helical" evidence="1">
    <location>
        <begin position="12"/>
        <end position="42"/>
    </location>
</feature>
<sequence length="103" mass="11190">MVSKKEYDCFNLGWFVSSLPCSSNLLALEGLANLALLVIFTILSREEALANLITNGIVAVTIKVAAMGLDPSKHLGKEITFVHNCICSYMGVVYVAKEGNMKH</sequence>
<dbReference type="AlphaFoldDB" id="A0A6J5WH82"/>
<protein>
    <submittedName>
        <fullName evidence="2">Uncharacterized protein</fullName>
    </submittedName>
</protein>
<reference evidence="3" key="1">
    <citation type="journal article" date="2020" name="Genome Biol.">
        <title>Gamete binning: chromosome-level and haplotype-resolved genome assembly enabled by high-throughput single-cell sequencing of gamete genomes.</title>
        <authorList>
            <person name="Campoy J.A."/>
            <person name="Sun H."/>
            <person name="Goel M."/>
            <person name="Jiao W.-B."/>
            <person name="Folz-Donahue K."/>
            <person name="Wang N."/>
            <person name="Rubio M."/>
            <person name="Liu C."/>
            <person name="Kukat C."/>
            <person name="Ruiz D."/>
            <person name="Huettel B."/>
            <person name="Schneeberger K."/>
        </authorList>
    </citation>
    <scope>NUCLEOTIDE SEQUENCE [LARGE SCALE GENOMIC DNA]</scope>
    <source>
        <strain evidence="3">cv. Rojo Pasion</strain>
    </source>
</reference>
<evidence type="ECO:0000313" key="2">
    <source>
        <dbReference type="EMBL" id="CAB4299761.1"/>
    </source>
</evidence>
<feature type="transmembrane region" description="Helical" evidence="1">
    <location>
        <begin position="48"/>
        <end position="69"/>
    </location>
</feature>
<keyword evidence="3" id="KW-1185">Reference proteome</keyword>
<name>A0A6J5WH82_PRUAR</name>
<accession>A0A6J5WH82</accession>
<dbReference type="EMBL" id="CAEKKB010000002">
    <property type="protein sequence ID" value="CAB4299761.1"/>
    <property type="molecule type" value="Genomic_DNA"/>
</dbReference>
<keyword evidence="1" id="KW-1133">Transmembrane helix</keyword>
<dbReference type="OrthoDB" id="686384at2759"/>
<dbReference type="Proteomes" id="UP000507245">
    <property type="component" value="Unassembled WGS sequence"/>
</dbReference>
<organism evidence="2 3">
    <name type="scientific">Prunus armeniaca</name>
    <name type="common">Apricot</name>
    <name type="synonym">Armeniaca vulgaris</name>
    <dbReference type="NCBI Taxonomy" id="36596"/>
    <lineage>
        <taxon>Eukaryota</taxon>
        <taxon>Viridiplantae</taxon>
        <taxon>Streptophyta</taxon>
        <taxon>Embryophyta</taxon>
        <taxon>Tracheophyta</taxon>
        <taxon>Spermatophyta</taxon>
        <taxon>Magnoliopsida</taxon>
        <taxon>eudicotyledons</taxon>
        <taxon>Gunneridae</taxon>
        <taxon>Pentapetalae</taxon>
        <taxon>rosids</taxon>
        <taxon>fabids</taxon>
        <taxon>Rosales</taxon>
        <taxon>Rosaceae</taxon>
        <taxon>Amygdaloideae</taxon>
        <taxon>Amygdaleae</taxon>
        <taxon>Prunus</taxon>
    </lineage>
</organism>
<gene>
    <name evidence="2" type="ORF">ORAREDHAP_LOCUS14434</name>
</gene>
<evidence type="ECO:0000313" key="3">
    <source>
        <dbReference type="Proteomes" id="UP000507245"/>
    </source>
</evidence>
<proteinExistence type="predicted"/>